<dbReference type="Gene3D" id="1.10.287.470">
    <property type="entry name" value="Helix hairpin bin"/>
    <property type="match status" value="1"/>
</dbReference>
<dbReference type="Pfam" id="PF25954">
    <property type="entry name" value="Beta-barrel_RND_2"/>
    <property type="match status" value="1"/>
</dbReference>
<evidence type="ECO:0000259" key="4">
    <source>
        <dbReference type="Pfam" id="PF25917"/>
    </source>
</evidence>
<dbReference type="Pfam" id="PF25917">
    <property type="entry name" value="BSH_RND"/>
    <property type="match status" value="1"/>
</dbReference>
<feature type="domain" description="Multidrug resistance protein MdtA-like alpha-helical hairpin" evidence="3">
    <location>
        <begin position="116"/>
        <end position="174"/>
    </location>
</feature>
<evidence type="ECO:0000256" key="1">
    <source>
        <dbReference type="ARBA" id="ARBA00009477"/>
    </source>
</evidence>
<feature type="domain" description="CusB-like beta-barrel" evidence="5">
    <location>
        <begin position="214"/>
        <end position="286"/>
    </location>
</feature>
<dbReference type="SUPFAM" id="SSF111369">
    <property type="entry name" value="HlyD-like secretion proteins"/>
    <property type="match status" value="1"/>
</dbReference>
<sequence length="394" mass="42389">MEQTQNKPKKSHSFLLRLVLVIVLAIFVAMIILNIIKSKAIANAIANAGETPSPVTAMIVESKQWTPVIETTGLVRPNQGSMLSIQTGGVVKRVLIKDGQAVKKGDVLVELDSSVEQATLKASEAQLPALRATYNRYANLIKSNSVSQTELDSAKASYDAMVAQIASLKASIERMKVIAPFDGITGIVQVNVGEYVAASSDIVRVEDRSMMKIDFAISQNRIDELYVGQKVTATADARLGQTFSAKITAIEPAITKSSGLVNVQAVFDGENAQELMSGMFARLRVALPTENNQIVVPQVAISYNMYGEIAYVLKPLAADDAANKEGAKDLYRAQQITVTTKDRQGIYAQLKPGDVKIGDLIVTNGQQNLNNGKLVQVQDQQAVGTVAPAKETSL</sequence>
<dbReference type="Gene3D" id="2.40.50.100">
    <property type="match status" value="1"/>
</dbReference>
<dbReference type="FunFam" id="2.40.30.170:FF:000010">
    <property type="entry name" value="Efflux RND transporter periplasmic adaptor subunit"/>
    <property type="match status" value="1"/>
</dbReference>
<comment type="caution">
    <text evidence="6">The sequence shown here is derived from an EMBL/GenBank/DDBJ whole genome shotgun (WGS) entry which is preliminary data.</text>
</comment>
<evidence type="ECO:0000313" key="7">
    <source>
        <dbReference type="Proteomes" id="UP000295763"/>
    </source>
</evidence>
<dbReference type="Gene3D" id="2.40.420.20">
    <property type="match status" value="1"/>
</dbReference>
<dbReference type="InterPro" id="IPR058624">
    <property type="entry name" value="MdtA-like_HH"/>
</dbReference>
<name>A0A4R2SYC6_9PAST</name>
<keyword evidence="7" id="KW-1185">Reference proteome</keyword>
<dbReference type="InterPro" id="IPR006143">
    <property type="entry name" value="RND_pump_MFP"/>
</dbReference>
<dbReference type="EMBL" id="SLYB01000016">
    <property type="protein sequence ID" value="TCP94680.1"/>
    <property type="molecule type" value="Genomic_DNA"/>
</dbReference>
<dbReference type="RefSeq" id="WP_131977334.1">
    <property type="nucleotide sequence ID" value="NZ_SLYB01000016.1"/>
</dbReference>
<feature type="domain" description="Multidrug resistance protein MdtA-like barrel-sandwich hybrid" evidence="4">
    <location>
        <begin position="86"/>
        <end position="199"/>
    </location>
</feature>
<dbReference type="InterPro" id="IPR058625">
    <property type="entry name" value="MdtA-like_BSH"/>
</dbReference>
<dbReference type="Proteomes" id="UP000295763">
    <property type="component" value="Unassembled WGS sequence"/>
</dbReference>
<evidence type="ECO:0000313" key="6">
    <source>
        <dbReference type="EMBL" id="TCP94680.1"/>
    </source>
</evidence>
<comment type="similarity">
    <text evidence="1">Belongs to the membrane fusion protein (MFP) (TC 8.A.1) family.</text>
</comment>
<protein>
    <submittedName>
        <fullName evidence="6">Membrane fusion protein (Multidrug efflux system)</fullName>
    </submittedName>
</protein>
<dbReference type="OrthoDB" id="9806939at2"/>
<dbReference type="NCBIfam" id="TIGR01730">
    <property type="entry name" value="RND_mfp"/>
    <property type="match status" value="1"/>
</dbReference>
<reference evidence="6 7" key="1">
    <citation type="submission" date="2019-03" db="EMBL/GenBank/DDBJ databases">
        <title>Genomic Encyclopedia of Type Strains, Phase IV (KMG-IV): sequencing the most valuable type-strain genomes for metagenomic binning, comparative biology and taxonomic classification.</title>
        <authorList>
            <person name="Goeker M."/>
        </authorList>
    </citation>
    <scope>NUCLEOTIDE SEQUENCE [LARGE SCALE GENOMIC DNA]</scope>
    <source>
        <strain evidence="6 7">DSM 28404</strain>
    </source>
</reference>
<feature type="transmembrane region" description="Helical" evidence="2">
    <location>
        <begin position="14"/>
        <end position="36"/>
    </location>
</feature>
<dbReference type="GO" id="GO:0015562">
    <property type="term" value="F:efflux transmembrane transporter activity"/>
    <property type="evidence" value="ECO:0007669"/>
    <property type="project" value="TreeGrafter"/>
</dbReference>
<dbReference type="Pfam" id="PF25876">
    <property type="entry name" value="HH_MFP_RND"/>
    <property type="match status" value="1"/>
</dbReference>
<dbReference type="Gene3D" id="2.40.30.170">
    <property type="match status" value="1"/>
</dbReference>
<dbReference type="AlphaFoldDB" id="A0A4R2SYC6"/>
<accession>A0A4R2SYC6</accession>
<keyword evidence="2" id="KW-0812">Transmembrane</keyword>
<evidence type="ECO:0000256" key="2">
    <source>
        <dbReference type="SAM" id="Phobius"/>
    </source>
</evidence>
<dbReference type="GO" id="GO:1990281">
    <property type="term" value="C:efflux pump complex"/>
    <property type="evidence" value="ECO:0007669"/>
    <property type="project" value="TreeGrafter"/>
</dbReference>
<gene>
    <name evidence="6" type="ORF">EDC44_11642</name>
</gene>
<keyword evidence="2" id="KW-1133">Transmembrane helix</keyword>
<keyword evidence="2" id="KW-0472">Membrane</keyword>
<evidence type="ECO:0000259" key="5">
    <source>
        <dbReference type="Pfam" id="PF25954"/>
    </source>
</evidence>
<evidence type="ECO:0000259" key="3">
    <source>
        <dbReference type="Pfam" id="PF25876"/>
    </source>
</evidence>
<organism evidence="6 7">
    <name type="scientific">Cricetibacter osteomyelitidis</name>
    <dbReference type="NCBI Taxonomy" id="1521931"/>
    <lineage>
        <taxon>Bacteria</taxon>
        <taxon>Pseudomonadati</taxon>
        <taxon>Pseudomonadota</taxon>
        <taxon>Gammaproteobacteria</taxon>
        <taxon>Pasteurellales</taxon>
        <taxon>Pasteurellaceae</taxon>
        <taxon>Cricetibacter</taxon>
    </lineage>
</organism>
<proteinExistence type="inferred from homology"/>
<dbReference type="InterPro" id="IPR058792">
    <property type="entry name" value="Beta-barrel_RND_2"/>
</dbReference>
<dbReference type="PANTHER" id="PTHR30469">
    <property type="entry name" value="MULTIDRUG RESISTANCE PROTEIN MDTA"/>
    <property type="match status" value="1"/>
</dbReference>
<dbReference type="PANTHER" id="PTHR30469:SF11">
    <property type="entry name" value="BLL4320 PROTEIN"/>
    <property type="match status" value="1"/>
</dbReference>